<dbReference type="PROSITE" id="PS50157">
    <property type="entry name" value="ZINC_FINGER_C2H2_2"/>
    <property type="match status" value="3"/>
</dbReference>
<feature type="domain" description="C2H2-type" evidence="10">
    <location>
        <begin position="140"/>
        <end position="168"/>
    </location>
</feature>
<dbReference type="InterPro" id="IPR050331">
    <property type="entry name" value="Zinc_finger"/>
</dbReference>
<evidence type="ECO:0000256" key="4">
    <source>
        <dbReference type="ARBA" id="ARBA00022771"/>
    </source>
</evidence>
<evidence type="ECO:0000256" key="6">
    <source>
        <dbReference type="ARBA" id="ARBA00023125"/>
    </source>
</evidence>
<accession>A0A2S2PEE5</accession>
<keyword evidence="5" id="KW-0862">Zinc</keyword>
<feature type="region of interest" description="Disordered" evidence="9">
    <location>
        <begin position="1"/>
        <end position="26"/>
    </location>
</feature>
<dbReference type="SMART" id="SM00355">
    <property type="entry name" value="ZnF_C2H2"/>
    <property type="match status" value="5"/>
</dbReference>
<evidence type="ECO:0000259" key="10">
    <source>
        <dbReference type="PROSITE" id="PS50157"/>
    </source>
</evidence>
<feature type="domain" description="C2H2-type" evidence="10">
    <location>
        <begin position="112"/>
        <end position="140"/>
    </location>
</feature>
<organism evidence="11">
    <name type="scientific">Schizaphis graminum</name>
    <name type="common">Green bug aphid</name>
    <dbReference type="NCBI Taxonomy" id="13262"/>
    <lineage>
        <taxon>Eukaryota</taxon>
        <taxon>Metazoa</taxon>
        <taxon>Ecdysozoa</taxon>
        <taxon>Arthropoda</taxon>
        <taxon>Hexapoda</taxon>
        <taxon>Insecta</taxon>
        <taxon>Pterygota</taxon>
        <taxon>Neoptera</taxon>
        <taxon>Paraneoptera</taxon>
        <taxon>Hemiptera</taxon>
        <taxon>Sternorrhyncha</taxon>
        <taxon>Aphidomorpha</taxon>
        <taxon>Aphidoidea</taxon>
        <taxon>Aphididae</taxon>
        <taxon>Aphidini</taxon>
        <taxon>Schizaphis</taxon>
    </lineage>
</organism>
<keyword evidence="3" id="KW-0677">Repeat</keyword>
<dbReference type="InterPro" id="IPR013087">
    <property type="entry name" value="Znf_C2H2_type"/>
</dbReference>
<proteinExistence type="predicted"/>
<dbReference type="GO" id="GO:0010468">
    <property type="term" value="P:regulation of gene expression"/>
    <property type="evidence" value="ECO:0007669"/>
    <property type="project" value="TreeGrafter"/>
</dbReference>
<feature type="domain" description="C2H2-type" evidence="10">
    <location>
        <begin position="84"/>
        <end position="111"/>
    </location>
</feature>
<dbReference type="PROSITE" id="PS00028">
    <property type="entry name" value="ZINC_FINGER_C2H2_1"/>
    <property type="match status" value="4"/>
</dbReference>
<evidence type="ECO:0000256" key="9">
    <source>
        <dbReference type="SAM" id="MobiDB-lite"/>
    </source>
</evidence>
<evidence type="ECO:0000256" key="8">
    <source>
        <dbReference type="PROSITE-ProRule" id="PRU00042"/>
    </source>
</evidence>
<evidence type="ECO:0000256" key="7">
    <source>
        <dbReference type="ARBA" id="ARBA00023242"/>
    </source>
</evidence>
<reference evidence="11" key="1">
    <citation type="submission" date="2018-04" db="EMBL/GenBank/DDBJ databases">
        <title>Transcriptome of Schizaphis graminum biotype I.</title>
        <authorList>
            <person name="Scully E.D."/>
            <person name="Geib S.M."/>
            <person name="Palmer N.A."/>
            <person name="Koch K."/>
            <person name="Bradshaw J."/>
            <person name="Heng-Moss T."/>
            <person name="Sarath G."/>
        </authorList>
    </citation>
    <scope>NUCLEOTIDE SEQUENCE</scope>
</reference>
<dbReference type="PANTHER" id="PTHR16515">
    <property type="entry name" value="PR DOMAIN ZINC FINGER PROTEIN"/>
    <property type="match status" value="1"/>
</dbReference>
<comment type="subcellular location">
    <subcellularLocation>
        <location evidence="1">Nucleus</location>
    </subcellularLocation>
</comment>
<dbReference type="SUPFAM" id="SSF57667">
    <property type="entry name" value="beta-beta-alpha zinc fingers"/>
    <property type="match status" value="3"/>
</dbReference>
<evidence type="ECO:0000256" key="5">
    <source>
        <dbReference type="ARBA" id="ARBA00022833"/>
    </source>
</evidence>
<feature type="compositionally biased region" description="Acidic residues" evidence="9">
    <location>
        <begin position="17"/>
        <end position="26"/>
    </location>
</feature>
<dbReference type="EMBL" id="GGMR01015210">
    <property type="protein sequence ID" value="MBY27829.1"/>
    <property type="molecule type" value="Transcribed_RNA"/>
</dbReference>
<protein>
    <submittedName>
        <fullName evidence="11">Zinc finger protein</fullName>
    </submittedName>
</protein>
<keyword evidence="6" id="KW-0238">DNA-binding</keyword>
<dbReference type="GO" id="GO:0008270">
    <property type="term" value="F:zinc ion binding"/>
    <property type="evidence" value="ECO:0007669"/>
    <property type="project" value="UniProtKB-KW"/>
</dbReference>
<keyword evidence="2" id="KW-0479">Metal-binding</keyword>
<dbReference type="AlphaFoldDB" id="A0A2S2PEE5"/>
<name>A0A2S2PEE5_SCHGA</name>
<evidence type="ECO:0000256" key="1">
    <source>
        <dbReference type="ARBA" id="ARBA00004123"/>
    </source>
</evidence>
<sequence length="196" mass="23136">MDGDQVQIENQTISSDTDNDDEKEDYDALSVELSSSDNYCTSYSEDGTTDEDNVLKYECEKCKIRFRFKIWYNRHLSTHDPSSFRCNYCPKVYKRKDTLGEHMSCHVGGRVFKCITCVKNFSDRRNLRTHEKLIHNSDPVKCPKCQNFYADNRQLRYHNLRMHTNKKPFRCECNASFAVPSMLSKHRTKMNHPRPK</sequence>
<evidence type="ECO:0000313" key="11">
    <source>
        <dbReference type="EMBL" id="MBY27829.1"/>
    </source>
</evidence>
<evidence type="ECO:0000256" key="2">
    <source>
        <dbReference type="ARBA" id="ARBA00022723"/>
    </source>
</evidence>
<keyword evidence="7" id="KW-0539">Nucleus</keyword>
<dbReference type="InterPro" id="IPR036236">
    <property type="entry name" value="Znf_C2H2_sf"/>
</dbReference>
<dbReference type="Pfam" id="PF00096">
    <property type="entry name" value="zf-C2H2"/>
    <property type="match status" value="2"/>
</dbReference>
<dbReference type="Gene3D" id="3.30.160.60">
    <property type="entry name" value="Classic Zinc Finger"/>
    <property type="match status" value="3"/>
</dbReference>
<gene>
    <name evidence="11" type="primary">ZNF780A</name>
    <name evidence="11" type="ORF">g.10923</name>
</gene>
<evidence type="ECO:0000256" key="3">
    <source>
        <dbReference type="ARBA" id="ARBA00022737"/>
    </source>
</evidence>
<dbReference type="GO" id="GO:0003677">
    <property type="term" value="F:DNA binding"/>
    <property type="evidence" value="ECO:0007669"/>
    <property type="project" value="UniProtKB-KW"/>
</dbReference>
<keyword evidence="4 8" id="KW-0863">Zinc-finger</keyword>
<dbReference type="PANTHER" id="PTHR16515:SF49">
    <property type="entry name" value="GASTRULA ZINC FINGER PROTEIN XLCGF49.1-LIKE-RELATED"/>
    <property type="match status" value="1"/>
</dbReference>
<dbReference type="GO" id="GO:0005634">
    <property type="term" value="C:nucleus"/>
    <property type="evidence" value="ECO:0007669"/>
    <property type="project" value="UniProtKB-SubCell"/>
</dbReference>